<organism evidence="8 9">
    <name type="scientific">Piscinibacter sakaiensis</name>
    <name type="common">Ideonella sakaiensis</name>
    <dbReference type="NCBI Taxonomy" id="1547922"/>
    <lineage>
        <taxon>Bacteria</taxon>
        <taxon>Pseudomonadati</taxon>
        <taxon>Pseudomonadota</taxon>
        <taxon>Betaproteobacteria</taxon>
        <taxon>Burkholderiales</taxon>
        <taxon>Sphaerotilaceae</taxon>
        <taxon>Piscinibacter</taxon>
    </lineage>
</organism>
<dbReference type="PRINTS" id="PR01035">
    <property type="entry name" value="TCRTETA"/>
</dbReference>
<dbReference type="InterPro" id="IPR050189">
    <property type="entry name" value="MFS_Efflux_Transporters"/>
</dbReference>
<accession>A0A0K8NZJ2</accession>
<dbReference type="EMBL" id="BBYR01000026">
    <property type="protein sequence ID" value="GAP35699.1"/>
    <property type="molecule type" value="Genomic_DNA"/>
</dbReference>
<feature type="transmembrane region" description="Helical" evidence="6">
    <location>
        <begin position="48"/>
        <end position="67"/>
    </location>
</feature>
<evidence type="ECO:0000256" key="4">
    <source>
        <dbReference type="ARBA" id="ARBA00022989"/>
    </source>
</evidence>
<proteinExistence type="predicted"/>
<dbReference type="PANTHER" id="PTHR43124:SF3">
    <property type="entry name" value="CHLORAMPHENICOL EFFLUX PUMP RV0191"/>
    <property type="match status" value="1"/>
</dbReference>
<comment type="subcellular location">
    <subcellularLocation>
        <location evidence="1">Cell membrane</location>
        <topology evidence="1">Multi-pass membrane protein</topology>
    </subcellularLocation>
</comment>
<dbReference type="PANTHER" id="PTHR43124">
    <property type="entry name" value="PURINE EFFLUX PUMP PBUE"/>
    <property type="match status" value="1"/>
</dbReference>
<evidence type="ECO:0000256" key="5">
    <source>
        <dbReference type="ARBA" id="ARBA00023136"/>
    </source>
</evidence>
<name>A0A0K8NZJ2_PISS1</name>
<keyword evidence="4 6" id="KW-1133">Transmembrane helix</keyword>
<reference evidence="9" key="1">
    <citation type="submission" date="2015-07" db="EMBL/GenBank/DDBJ databases">
        <title>Discovery of a poly(ethylene terephthalate assimilation.</title>
        <authorList>
            <person name="Yoshida S."/>
            <person name="Hiraga K."/>
            <person name="Takehana T."/>
            <person name="Taniguchi I."/>
            <person name="Yamaji H."/>
            <person name="Maeda Y."/>
            <person name="Toyohara K."/>
            <person name="Miyamoto K."/>
            <person name="Kimura Y."/>
            <person name="Oda K."/>
        </authorList>
    </citation>
    <scope>NUCLEOTIDE SEQUENCE [LARGE SCALE GENOMIC DNA]</scope>
    <source>
        <strain evidence="9">NBRC 110686 / TISTR 2288 / 201-F6</strain>
    </source>
</reference>
<keyword evidence="9" id="KW-1185">Reference proteome</keyword>
<dbReference type="PROSITE" id="PS50850">
    <property type="entry name" value="MFS"/>
    <property type="match status" value="1"/>
</dbReference>
<dbReference type="Gene3D" id="1.20.1250.20">
    <property type="entry name" value="MFS general substrate transporter like domains"/>
    <property type="match status" value="1"/>
</dbReference>
<dbReference type="InterPro" id="IPR036259">
    <property type="entry name" value="MFS_trans_sf"/>
</dbReference>
<evidence type="ECO:0000313" key="8">
    <source>
        <dbReference type="EMBL" id="GAP35699.1"/>
    </source>
</evidence>
<feature type="transmembrane region" description="Helical" evidence="6">
    <location>
        <begin position="222"/>
        <end position="243"/>
    </location>
</feature>
<dbReference type="Proteomes" id="UP000037660">
    <property type="component" value="Unassembled WGS sequence"/>
</dbReference>
<comment type="caution">
    <text evidence="8">The sequence shown here is derived from an EMBL/GenBank/DDBJ whole genome shotgun (WGS) entry which is preliminary data.</text>
</comment>
<evidence type="ECO:0000313" key="9">
    <source>
        <dbReference type="Proteomes" id="UP000037660"/>
    </source>
</evidence>
<dbReference type="InterPro" id="IPR011701">
    <property type="entry name" value="MFS"/>
</dbReference>
<keyword evidence="5 6" id="KW-0472">Membrane</keyword>
<feature type="transmembrane region" description="Helical" evidence="6">
    <location>
        <begin position="165"/>
        <end position="182"/>
    </location>
</feature>
<feature type="transmembrane region" description="Helical" evidence="6">
    <location>
        <begin position="137"/>
        <end position="159"/>
    </location>
</feature>
<dbReference type="AlphaFoldDB" id="A0A0K8NZJ2"/>
<evidence type="ECO:0000259" key="7">
    <source>
        <dbReference type="PROSITE" id="PS50850"/>
    </source>
</evidence>
<feature type="transmembrane region" description="Helical" evidence="6">
    <location>
        <begin position="249"/>
        <end position="272"/>
    </location>
</feature>
<feature type="domain" description="Major facilitator superfamily (MFS) profile" evidence="7">
    <location>
        <begin position="1"/>
        <end position="391"/>
    </location>
</feature>
<dbReference type="Pfam" id="PF07690">
    <property type="entry name" value="MFS_1"/>
    <property type="match status" value="1"/>
</dbReference>
<gene>
    <name evidence="8" type="ORF">ISF6_1472</name>
</gene>
<feature type="transmembrane region" description="Helical" evidence="6">
    <location>
        <begin position="105"/>
        <end position="125"/>
    </location>
</feature>
<feature type="transmembrane region" description="Helical" evidence="6">
    <location>
        <begin position="79"/>
        <end position="99"/>
    </location>
</feature>
<protein>
    <submittedName>
        <fullName evidence="8">Putative inner membrane efflux protein</fullName>
    </submittedName>
</protein>
<evidence type="ECO:0000256" key="6">
    <source>
        <dbReference type="SAM" id="Phobius"/>
    </source>
</evidence>
<evidence type="ECO:0000256" key="1">
    <source>
        <dbReference type="ARBA" id="ARBA00004651"/>
    </source>
</evidence>
<dbReference type="STRING" id="1547922.ISF6_1472"/>
<feature type="transmembrane region" description="Helical" evidence="6">
    <location>
        <begin position="307"/>
        <end position="330"/>
    </location>
</feature>
<keyword evidence="2" id="KW-1003">Cell membrane</keyword>
<reference evidence="8 9" key="2">
    <citation type="journal article" date="2016" name="Science">
        <title>A bacterium that degrades and assimilates poly(ethylene terephthalate).</title>
        <authorList>
            <person name="Yoshida S."/>
            <person name="Hiraga K."/>
            <person name="Takehana T."/>
            <person name="Taniguchi I."/>
            <person name="Yamaji H."/>
            <person name="Maeda Y."/>
            <person name="Toyohara K."/>
            <person name="Miyamoto K."/>
            <person name="Kimura Y."/>
            <person name="Oda K."/>
        </authorList>
    </citation>
    <scope>NUCLEOTIDE SEQUENCE [LARGE SCALE GENOMIC DNA]</scope>
    <source>
        <strain evidence="9">NBRC 110686 / TISTR 2288 / 201-F6</strain>
    </source>
</reference>
<dbReference type="SUPFAM" id="SSF103473">
    <property type="entry name" value="MFS general substrate transporter"/>
    <property type="match status" value="1"/>
</dbReference>
<keyword evidence="3 6" id="KW-0812">Transmembrane</keyword>
<dbReference type="InterPro" id="IPR020846">
    <property type="entry name" value="MFS_dom"/>
</dbReference>
<dbReference type="GO" id="GO:0022857">
    <property type="term" value="F:transmembrane transporter activity"/>
    <property type="evidence" value="ECO:0007669"/>
    <property type="project" value="InterPro"/>
</dbReference>
<evidence type="ECO:0000256" key="3">
    <source>
        <dbReference type="ARBA" id="ARBA00022692"/>
    </source>
</evidence>
<evidence type="ECO:0000256" key="2">
    <source>
        <dbReference type="ARBA" id="ARBA00022475"/>
    </source>
</evidence>
<dbReference type="InterPro" id="IPR001958">
    <property type="entry name" value="Tet-R_TetA/multi-R_MdtG-like"/>
</dbReference>
<dbReference type="GO" id="GO:0005886">
    <property type="term" value="C:plasma membrane"/>
    <property type="evidence" value="ECO:0007669"/>
    <property type="project" value="UniProtKB-SubCell"/>
</dbReference>
<sequence length="391" mass="39858">MAMSRGGRFSAVLAALILGQIGLHACMAGVRMAVPLQALQAGQPAWRVGALLALFALAPVALALPAGRLADRQGYHRPVALAAALVVAGAGLAALSAALPALAGAAVLTGAGANIGLIAIQRTAGHMAGDSTERIRIFSWLGLAPALSNALGPVLAGLLIDTAGFRVAFAVLMLLPLAALAWSRRVPRERPPAAEPSAAGQPVGAARPRAWDLLRLPALRRLLLLNGLISACWDLHAFLLPLLGHERGFSASAIGLILGSFAVAVAAVRLLIPLWAHRLREGTVLAAAMAAIAGLFLVYPFVHAAAVMAGCAVLLGLALGSVQPMVMSMLHQVTPAGRHGEAIALRSMALNLSSTLMPLLFGAGGSAIGAGGLFWLMSALVGAGSLRARRL</sequence>
<feature type="transmembrane region" description="Helical" evidence="6">
    <location>
        <begin position="367"/>
        <end position="386"/>
    </location>
</feature>